<feature type="repeat" description="PPR" evidence="3">
    <location>
        <begin position="204"/>
        <end position="238"/>
    </location>
</feature>
<dbReference type="PANTHER" id="PTHR47939:SF15">
    <property type="entry name" value="PENTACOTRIPEPTIDE-REPEAT REGION OF PRORP DOMAIN-CONTAINING PROTEIN"/>
    <property type="match status" value="1"/>
</dbReference>
<dbReference type="RefSeq" id="XP_026664369.1">
    <property type="nucleotide sequence ID" value="XM_026808568.2"/>
</dbReference>
<dbReference type="Pfam" id="PF13041">
    <property type="entry name" value="PPR_2"/>
    <property type="match status" value="4"/>
</dbReference>
<feature type="repeat" description="PPR" evidence="3">
    <location>
        <begin position="239"/>
        <end position="273"/>
    </location>
</feature>
<dbReference type="InterPro" id="IPR050667">
    <property type="entry name" value="PPR-containing_protein"/>
</dbReference>
<evidence type="ECO:0000313" key="4">
    <source>
        <dbReference type="Proteomes" id="UP000228380"/>
    </source>
</evidence>
<evidence type="ECO:0000313" key="6">
    <source>
        <dbReference type="RefSeq" id="XP_008803177.1"/>
    </source>
</evidence>
<keyword evidence="4" id="KW-1185">Reference proteome</keyword>
<keyword evidence="2" id="KW-0677">Repeat</keyword>
<dbReference type="NCBIfam" id="TIGR00756">
    <property type="entry name" value="PPR"/>
    <property type="match status" value="9"/>
</dbReference>
<feature type="repeat" description="PPR" evidence="3">
    <location>
        <begin position="98"/>
        <end position="132"/>
    </location>
</feature>
<dbReference type="InterPro" id="IPR011990">
    <property type="entry name" value="TPR-like_helical_dom_sf"/>
</dbReference>
<sequence length="585" mass="65446">MTAWIPSPLPFAIRTAIRTLDFLIDAMHHETSSRRRSLRCHGMASSAAFADEGLPLPESHKDTSGDELLHRFSEVAGKFPKTKPNPAPESGAKPLESDPFHYNTLMKVFSRAGNISEVLRLYHEMKQSSAKPNVRCYTTVINALVAANRPAKAEEVFGEMIDSGVEPDAAAYTIMVKLYSCYLKRFNSAYEVIRWMARRGCDPDVVTYSTLITGLSRAGRVTEAWGVLDQMLERKCTPNAHCYSPILQAYCSEGKIGAAKRLIESMQNIGCSADAVTYNILIDGLCKIGKFDEVESLLKDSVSKGWKPNAVTYNTYMNGLCKVRKADKAFEQLDIMLGKGLCPTTVTLNILLDSFCQDSSKVWDGKYTLERSSELGLEVDVVSYNIVMSRLCENEKWLGVLKLFTDMLKKGIRPDTQTFNILIYSLCKGGKFQKAICIFRSKGFVADIVTCNILIHEFYMAERINELCLLFSNLDVEKNAPDTVTYNTLVDCLCRNGKFLEAVDFVRSLEDGFPSEPVAHLTYWLVRGAKIGELLRVFEEMSKQGLVLDVRIFNFLIKAFCRIGSCQNGEIAKVSFILEKMLGIG</sequence>
<dbReference type="Proteomes" id="UP000228380">
    <property type="component" value="Chromosome 17"/>
</dbReference>
<dbReference type="OrthoDB" id="185373at2759"/>
<evidence type="ECO:0000313" key="5">
    <source>
        <dbReference type="RefSeq" id="XP_008803169.1"/>
    </source>
</evidence>
<feature type="repeat" description="PPR" evidence="3">
    <location>
        <begin position="380"/>
        <end position="414"/>
    </location>
</feature>
<dbReference type="InterPro" id="IPR002885">
    <property type="entry name" value="PPR_rpt"/>
</dbReference>
<dbReference type="PANTHER" id="PTHR47939">
    <property type="entry name" value="MEMBRANE-ASSOCIATED SALT-INDUCIBLE PROTEIN-LIKE"/>
    <property type="match status" value="1"/>
</dbReference>
<organism evidence="4 6">
    <name type="scientific">Phoenix dactylifera</name>
    <name type="common">Date palm</name>
    <dbReference type="NCBI Taxonomy" id="42345"/>
    <lineage>
        <taxon>Eukaryota</taxon>
        <taxon>Viridiplantae</taxon>
        <taxon>Streptophyta</taxon>
        <taxon>Embryophyta</taxon>
        <taxon>Tracheophyta</taxon>
        <taxon>Spermatophyta</taxon>
        <taxon>Magnoliopsida</taxon>
        <taxon>Liliopsida</taxon>
        <taxon>Arecaceae</taxon>
        <taxon>Coryphoideae</taxon>
        <taxon>Phoeniceae</taxon>
        <taxon>Phoenix</taxon>
    </lineage>
</organism>
<comment type="similarity">
    <text evidence="1">Belongs to the PPR family. P subfamily.</text>
</comment>
<feature type="repeat" description="PPR" evidence="3">
    <location>
        <begin position="482"/>
        <end position="512"/>
    </location>
</feature>
<feature type="repeat" description="PPR" evidence="3">
    <location>
        <begin position="309"/>
        <end position="343"/>
    </location>
</feature>
<feature type="repeat" description="PPR" evidence="3">
    <location>
        <begin position="274"/>
        <end position="308"/>
    </location>
</feature>
<evidence type="ECO:0000256" key="2">
    <source>
        <dbReference type="ARBA" id="ARBA00022737"/>
    </source>
</evidence>
<dbReference type="RefSeq" id="XP_008803169.1">
    <property type="nucleotide sequence ID" value="XM_008804947.4"/>
</dbReference>
<accession>A0A8B7CNT9</accession>
<evidence type="ECO:0000256" key="3">
    <source>
        <dbReference type="PROSITE-ProRule" id="PRU00708"/>
    </source>
</evidence>
<dbReference type="AlphaFoldDB" id="A0A8B7CNT9"/>
<gene>
    <name evidence="5 6 7" type="primary">LOC103716784</name>
</gene>
<dbReference type="Gene3D" id="1.25.40.10">
    <property type="entry name" value="Tetratricopeptide repeat domain"/>
    <property type="match status" value="6"/>
</dbReference>
<reference evidence="4" key="1">
    <citation type="journal article" date="2019" name="Nat. Commun.">
        <title>Genome-wide association mapping of date palm fruit traits.</title>
        <authorList>
            <person name="Hazzouri K.M."/>
            <person name="Gros-Balthazard M."/>
            <person name="Flowers J.M."/>
            <person name="Copetti D."/>
            <person name="Lemansour A."/>
            <person name="Lebrun M."/>
            <person name="Masmoudi K."/>
            <person name="Ferrand S."/>
            <person name="Dhar M.I."/>
            <person name="Fresquez Z.A."/>
            <person name="Rosas U."/>
            <person name="Zhang J."/>
            <person name="Talag J."/>
            <person name="Lee S."/>
            <person name="Kudrna D."/>
            <person name="Powell R.F."/>
            <person name="Leitch I.J."/>
            <person name="Krueger R.R."/>
            <person name="Wing R.A."/>
            <person name="Amiri K.M.A."/>
            <person name="Purugganan M.D."/>
        </authorList>
    </citation>
    <scope>NUCLEOTIDE SEQUENCE [LARGE SCALE GENOMIC DNA]</scope>
    <source>
        <strain evidence="4">cv. Khalas</strain>
    </source>
</reference>
<dbReference type="PROSITE" id="PS51375">
    <property type="entry name" value="PPR"/>
    <property type="match status" value="9"/>
</dbReference>
<evidence type="ECO:0000313" key="7">
    <source>
        <dbReference type="RefSeq" id="XP_026664369.1"/>
    </source>
</evidence>
<dbReference type="RefSeq" id="XP_008803177.1">
    <property type="nucleotide sequence ID" value="XM_008804955.4"/>
</dbReference>
<protein>
    <submittedName>
        <fullName evidence="5 6">Pentatricopeptide repeat-containing protein At1g12620-like</fullName>
    </submittedName>
</protein>
<feature type="repeat" description="PPR" evidence="3">
    <location>
        <begin position="168"/>
        <end position="203"/>
    </location>
</feature>
<reference evidence="5 6" key="2">
    <citation type="submission" date="2025-04" db="UniProtKB">
        <authorList>
            <consortium name="RefSeq"/>
        </authorList>
    </citation>
    <scope>IDENTIFICATION</scope>
    <source>
        <tissue evidence="5 6">Young leaves</tissue>
    </source>
</reference>
<evidence type="ECO:0000256" key="1">
    <source>
        <dbReference type="ARBA" id="ARBA00007626"/>
    </source>
</evidence>
<proteinExistence type="inferred from homology"/>
<dbReference type="KEGG" id="pda:103716784"/>
<dbReference type="GeneID" id="103716784"/>
<name>A0A8B7CNT9_PHODC</name>
<feature type="repeat" description="PPR" evidence="3">
    <location>
        <begin position="133"/>
        <end position="167"/>
    </location>
</feature>
<dbReference type="Pfam" id="PF12854">
    <property type="entry name" value="PPR_1"/>
    <property type="match status" value="1"/>
</dbReference>